<dbReference type="PANTHER" id="PTHR15666">
    <property type="entry name" value="COMM DOMAIN CONTAINING PROTEIN 5"/>
    <property type="match status" value="1"/>
</dbReference>
<reference evidence="1 2" key="1">
    <citation type="journal article" date="2021" name="Genome Biol.">
        <title>AFLAP: assembly-free linkage analysis pipeline using k-mers from genome sequencing data.</title>
        <authorList>
            <person name="Fletcher K."/>
            <person name="Zhang L."/>
            <person name="Gil J."/>
            <person name="Han R."/>
            <person name="Cavanaugh K."/>
            <person name="Michelmore R."/>
        </authorList>
    </citation>
    <scope>NUCLEOTIDE SEQUENCE [LARGE SCALE GENOMIC DNA]</scope>
    <source>
        <strain evidence="1 2">SF5</strain>
    </source>
</reference>
<dbReference type="GO" id="GO:0005634">
    <property type="term" value="C:nucleus"/>
    <property type="evidence" value="ECO:0007669"/>
    <property type="project" value="TreeGrafter"/>
</dbReference>
<name>A0A976IB97_BRELC</name>
<dbReference type="RefSeq" id="XP_067814778.1">
    <property type="nucleotide sequence ID" value="XM_067966703.1"/>
</dbReference>
<sequence>MTTFITAARELQALLCDVGEDFVVRYLDLSAKISVQMLCHNDIRFEADISSISSAEQRNLIALSAILRRLLEAATRDRMTFLLPHISNDKEQLSSSRRIEQNILKSLPEAISLRFRQLLATYWDVLNEAGSKASFLLPSAQLMHWNVIKDGGGNRRILLRLQTSDGRTRKIHVPFKQYHELRHSVALILKDMNQVERHPIMRLTSNEQKRRTEAARINDVP</sequence>
<keyword evidence="2" id="KW-1185">Reference proteome</keyword>
<evidence type="ECO:0000313" key="1">
    <source>
        <dbReference type="EMBL" id="TDH65279.1"/>
    </source>
</evidence>
<dbReference type="AlphaFoldDB" id="A0A976IB97"/>
<comment type="caution">
    <text evidence="1">The sequence shown here is derived from an EMBL/GenBank/DDBJ whole genome shotgun (WGS) entry which is preliminary data.</text>
</comment>
<evidence type="ECO:0000313" key="2">
    <source>
        <dbReference type="Proteomes" id="UP000294530"/>
    </source>
</evidence>
<dbReference type="InterPro" id="IPR037357">
    <property type="entry name" value="COMMD5"/>
</dbReference>
<accession>A0A976IB97</accession>
<dbReference type="Proteomes" id="UP000294530">
    <property type="component" value="Unassembled WGS sequence"/>
</dbReference>
<evidence type="ECO:0008006" key="3">
    <source>
        <dbReference type="Google" id="ProtNLM"/>
    </source>
</evidence>
<dbReference type="PANTHER" id="PTHR15666:SF1">
    <property type="entry name" value="COMM DOMAIN-CONTAINING PROTEIN 5"/>
    <property type="match status" value="1"/>
</dbReference>
<proteinExistence type="predicted"/>
<dbReference type="KEGG" id="blac:94352374"/>
<gene>
    <name evidence="1" type="ORF">CCR75_008653</name>
</gene>
<dbReference type="EMBL" id="SHOA02000017">
    <property type="protein sequence ID" value="TDH65279.1"/>
    <property type="molecule type" value="Genomic_DNA"/>
</dbReference>
<dbReference type="OrthoDB" id="203754at2759"/>
<dbReference type="GeneID" id="94352374"/>
<protein>
    <recommendedName>
        <fullName evidence="3">COMM domain-containing protein 5</fullName>
    </recommendedName>
</protein>
<organism evidence="1 2">
    <name type="scientific">Bremia lactucae</name>
    <name type="common">Lettuce downy mildew</name>
    <dbReference type="NCBI Taxonomy" id="4779"/>
    <lineage>
        <taxon>Eukaryota</taxon>
        <taxon>Sar</taxon>
        <taxon>Stramenopiles</taxon>
        <taxon>Oomycota</taxon>
        <taxon>Peronosporomycetes</taxon>
        <taxon>Peronosporales</taxon>
        <taxon>Peronosporaceae</taxon>
        <taxon>Bremia</taxon>
    </lineage>
</organism>